<sequence length="575" mass="64370">MLADVQNRASTQAPLHSYVLESLPVALPHGSINNDQDFDKITRDFVNRLSSLDASDFAKTATWRDSMALTGTFRTFFSGYSIITAWKKLCHDQHVRDFASTGGSARVIRTPGGASWVTVDFTFLAEREPARTCVGSLYLVPDSENGWKIWMLTTVIDQLSGHPNVDRYSPRRDEVNGNQNVPQHHLNSEKMSTDFDAVIIGAGQAGLAVAGRLKALGVSYLVVDQMEEIGDNWSTRYRSTRLHTPREFAHLPFERTFQASEYQEYLDKNDLARGFREWVKKLLILTQNIWLSTRIISGQWFQDSNVYQVDLSVNGRPVSISSSHVVLATGGYGPQIFYPQYEDREKFIGTVIHTQGYKDAMDWKGKKGIVIGTANTAHDVAQDMFTAGLSSVTMVQRGQTYVLPVQHFKAFSDFTYNSHIPTDKADRMSYSNPWSISRLYLQDFLHNLAAKEPQRFDDLANSGFKVERHGDLTYQLTVRRGGHYIDVGTSEKISEGLIKVKSDSLPVKYTETGLLFADGSHISADVIVFATGFSGNLRDTVEELFGPEVATRGGIFWGLDEEGELKGAFKPLGRL</sequence>
<dbReference type="AlphaFoldDB" id="A0A072PLW3"/>
<dbReference type="PANTHER" id="PTHR43539:SF68">
    <property type="entry name" value="FLAVIN-BINDING MONOOXYGENASE-LIKE PROTEIN (AFU_ORTHOLOGUE AFUA_4G09220)"/>
    <property type="match status" value="1"/>
</dbReference>
<dbReference type="VEuPathDB" id="FungiDB:A1O9_05149"/>
<evidence type="ECO:0000313" key="3">
    <source>
        <dbReference type="Proteomes" id="UP000027920"/>
    </source>
</evidence>
<organism evidence="2 3">
    <name type="scientific">Exophiala aquamarina CBS 119918</name>
    <dbReference type="NCBI Taxonomy" id="1182545"/>
    <lineage>
        <taxon>Eukaryota</taxon>
        <taxon>Fungi</taxon>
        <taxon>Dikarya</taxon>
        <taxon>Ascomycota</taxon>
        <taxon>Pezizomycotina</taxon>
        <taxon>Eurotiomycetes</taxon>
        <taxon>Chaetothyriomycetidae</taxon>
        <taxon>Chaetothyriales</taxon>
        <taxon>Herpotrichiellaceae</taxon>
        <taxon>Exophiala</taxon>
    </lineage>
</organism>
<dbReference type="RefSeq" id="XP_013262888.1">
    <property type="nucleotide sequence ID" value="XM_013407434.1"/>
</dbReference>
<keyword evidence="3" id="KW-1185">Reference proteome</keyword>
<dbReference type="Proteomes" id="UP000027920">
    <property type="component" value="Unassembled WGS sequence"/>
</dbReference>
<dbReference type="GO" id="GO:0050660">
    <property type="term" value="F:flavin adenine dinucleotide binding"/>
    <property type="evidence" value="ECO:0007669"/>
    <property type="project" value="TreeGrafter"/>
</dbReference>
<dbReference type="GO" id="GO:0004497">
    <property type="term" value="F:monooxygenase activity"/>
    <property type="evidence" value="ECO:0007669"/>
    <property type="project" value="TreeGrafter"/>
</dbReference>
<dbReference type="EMBL" id="AMGV01000003">
    <property type="protein sequence ID" value="KEF60298.1"/>
    <property type="molecule type" value="Genomic_DNA"/>
</dbReference>
<gene>
    <name evidence="2" type="ORF">A1O9_05149</name>
</gene>
<dbReference type="Pfam" id="PF13738">
    <property type="entry name" value="Pyr_redox_3"/>
    <property type="match status" value="1"/>
</dbReference>
<proteinExistence type="predicted"/>
<dbReference type="Gene3D" id="3.50.50.60">
    <property type="entry name" value="FAD/NAD(P)-binding domain"/>
    <property type="match status" value="1"/>
</dbReference>
<evidence type="ECO:0008006" key="4">
    <source>
        <dbReference type="Google" id="ProtNLM"/>
    </source>
</evidence>
<dbReference type="InterPro" id="IPR050982">
    <property type="entry name" value="Auxin_biosynth/cation_transpt"/>
</dbReference>
<protein>
    <recommendedName>
        <fullName evidence="4">FAD/NAD(P)-binding domain-containing protein</fullName>
    </recommendedName>
</protein>
<dbReference type="HOGENOM" id="CLU_015676_3_0_1"/>
<dbReference type="SUPFAM" id="SSF51905">
    <property type="entry name" value="FAD/NAD(P)-binding domain"/>
    <property type="match status" value="1"/>
</dbReference>
<name>A0A072PLW3_9EURO</name>
<evidence type="ECO:0000313" key="2">
    <source>
        <dbReference type="EMBL" id="KEF60298.1"/>
    </source>
</evidence>
<evidence type="ECO:0000256" key="1">
    <source>
        <dbReference type="ARBA" id="ARBA00023002"/>
    </source>
</evidence>
<dbReference type="PANTHER" id="PTHR43539">
    <property type="entry name" value="FLAVIN-BINDING MONOOXYGENASE-LIKE PROTEIN (AFU_ORTHOLOGUE AFUA_4G09220)"/>
    <property type="match status" value="1"/>
</dbReference>
<comment type="caution">
    <text evidence="2">The sequence shown here is derived from an EMBL/GenBank/DDBJ whole genome shotgun (WGS) entry which is preliminary data.</text>
</comment>
<accession>A0A072PLW3</accession>
<dbReference type="GeneID" id="25280075"/>
<dbReference type="InterPro" id="IPR036188">
    <property type="entry name" value="FAD/NAD-bd_sf"/>
</dbReference>
<dbReference type="OrthoDB" id="74360at2759"/>
<keyword evidence="1" id="KW-0560">Oxidoreductase</keyword>
<reference evidence="2 3" key="1">
    <citation type="submission" date="2013-03" db="EMBL/GenBank/DDBJ databases">
        <title>The Genome Sequence of Exophiala aquamarina CBS 119918.</title>
        <authorList>
            <consortium name="The Broad Institute Genomics Platform"/>
            <person name="Cuomo C."/>
            <person name="de Hoog S."/>
            <person name="Gorbushina A."/>
            <person name="Walker B."/>
            <person name="Young S.K."/>
            <person name="Zeng Q."/>
            <person name="Gargeya S."/>
            <person name="Fitzgerald M."/>
            <person name="Haas B."/>
            <person name="Abouelleil A."/>
            <person name="Allen A.W."/>
            <person name="Alvarado L."/>
            <person name="Arachchi H.M."/>
            <person name="Berlin A.M."/>
            <person name="Chapman S.B."/>
            <person name="Gainer-Dewar J."/>
            <person name="Goldberg J."/>
            <person name="Griggs A."/>
            <person name="Gujja S."/>
            <person name="Hansen M."/>
            <person name="Howarth C."/>
            <person name="Imamovic A."/>
            <person name="Ireland A."/>
            <person name="Larimer J."/>
            <person name="McCowan C."/>
            <person name="Murphy C."/>
            <person name="Pearson M."/>
            <person name="Poon T.W."/>
            <person name="Priest M."/>
            <person name="Roberts A."/>
            <person name="Saif S."/>
            <person name="Shea T."/>
            <person name="Sisk P."/>
            <person name="Sykes S."/>
            <person name="Wortman J."/>
            <person name="Nusbaum C."/>
            <person name="Birren B."/>
        </authorList>
    </citation>
    <scope>NUCLEOTIDE SEQUENCE [LARGE SCALE GENOMIC DNA]</scope>
    <source>
        <strain evidence="2 3">CBS 119918</strain>
    </source>
</reference>